<organism evidence="1 2">
    <name type="scientific">Aspergillus carbonarius (strain ITEM 5010)</name>
    <dbReference type="NCBI Taxonomy" id="602072"/>
    <lineage>
        <taxon>Eukaryota</taxon>
        <taxon>Fungi</taxon>
        <taxon>Dikarya</taxon>
        <taxon>Ascomycota</taxon>
        <taxon>Pezizomycotina</taxon>
        <taxon>Eurotiomycetes</taxon>
        <taxon>Eurotiomycetidae</taxon>
        <taxon>Eurotiales</taxon>
        <taxon>Aspergillaceae</taxon>
        <taxon>Aspergillus</taxon>
        <taxon>Aspergillus subgen. Circumdati</taxon>
    </lineage>
</organism>
<sequence length="141" mass="16435">MATTPVQTRRLLREEITYSVAKEKEVNILHQLQYPDQQTEFFALLDDRRDWIRTVVAHHLSLKSPHNCRVAGKDDWLHGSFNVCIPVTVDYPQRNKRVLLRVPLPYRIGEAFRPGNGDEKIRCEAATYAWIGERPRHLSDS</sequence>
<evidence type="ECO:0000313" key="1">
    <source>
        <dbReference type="EMBL" id="OOF95541.1"/>
    </source>
</evidence>
<name>A0A1R3RM38_ASPC5</name>
<proteinExistence type="predicted"/>
<accession>A0A1R3RM38</accession>
<evidence type="ECO:0000313" key="2">
    <source>
        <dbReference type="Proteomes" id="UP000188318"/>
    </source>
</evidence>
<dbReference type="Proteomes" id="UP000188318">
    <property type="component" value="Unassembled WGS sequence"/>
</dbReference>
<dbReference type="OrthoDB" id="3645574at2759"/>
<protein>
    <submittedName>
        <fullName evidence="1">Uncharacterized protein</fullName>
    </submittedName>
</protein>
<keyword evidence="2" id="KW-1185">Reference proteome</keyword>
<gene>
    <name evidence="1" type="ORF">ASPCADRAFT_6062</name>
</gene>
<dbReference type="STRING" id="602072.A0A1R3RM38"/>
<dbReference type="VEuPathDB" id="FungiDB:ASPCADRAFT_6062"/>
<dbReference type="OMA" id="WIKTIVA"/>
<dbReference type="AlphaFoldDB" id="A0A1R3RM38"/>
<dbReference type="EMBL" id="KV907500">
    <property type="protein sequence ID" value="OOF95541.1"/>
    <property type="molecule type" value="Genomic_DNA"/>
</dbReference>
<reference evidence="2" key="1">
    <citation type="journal article" date="2017" name="Genome Biol.">
        <title>Comparative genomics reveals high biological diversity and specific adaptations in the industrially and medically important fungal genus Aspergillus.</title>
        <authorList>
            <person name="de Vries R.P."/>
            <person name="Riley R."/>
            <person name="Wiebenga A."/>
            <person name="Aguilar-Osorio G."/>
            <person name="Amillis S."/>
            <person name="Uchima C.A."/>
            <person name="Anderluh G."/>
            <person name="Asadollahi M."/>
            <person name="Askin M."/>
            <person name="Barry K."/>
            <person name="Battaglia E."/>
            <person name="Bayram O."/>
            <person name="Benocci T."/>
            <person name="Braus-Stromeyer S.A."/>
            <person name="Caldana C."/>
            <person name="Canovas D."/>
            <person name="Cerqueira G.C."/>
            <person name="Chen F."/>
            <person name="Chen W."/>
            <person name="Choi C."/>
            <person name="Clum A."/>
            <person name="Dos Santos R.A."/>
            <person name="Damasio A.R."/>
            <person name="Diallinas G."/>
            <person name="Emri T."/>
            <person name="Fekete E."/>
            <person name="Flipphi M."/>
            <person name="Freyberg S."/>
            <person name="Gallo A."/>
            <person name="Gournas C."/>
            <person name="Habgood R."/>
            <person name="Hainaut M."/>
            <person name="Harispe M.L."/>
            <person name="Henrissat B."/>
            <person name="Hilden K.S."/>
            <person name="Hope R."/>
            <person name="Hossain A."/>
            <person name="Karabika E."/>
            <person name="Karaffa L."/>
            <person name="Karanyi Z."/>
            <person name="Krasevec N."/>
            <person name="Kuo A."/>
            <person name="Kusch H."/>
            <person name="LaButti K."/>
            <person name="Lagendijk E.L."/>
            <person name="Lapidus A."/>
            <person name="Levasseur A."/>
            <person name="Lindquist E."/>
            <person name="Lipzen A."/>
            <person name="Logrieco A.F."/>
            <person name="MacCabe A."/>
            <person name="Maekelae M.R."/>
            <person name="Malavazi I."/>
            <person name="Melin P."/>
            <person name="Meyer V."/>
            <person name="Mielnichuk N."/>
            <person name="Miskei M."/>
            <person name="Molnar A.P."/>
            <person name="Mule G."/>
            <person name="Ngan C.Y."/>
            <person name="Orejas M."/>
            <person name="Orosz E."/>
            <person name="Ouedraogo J.P."/>
            <person name="Overkamp K.M."/>
            <person name="Park H.-S."/>
            <person name="Perrone G."/>
            <person name="Piumi F."/>
            <person name="Punt P.J."/>
            <person name="Ram A.F."/>
            <person name="Ramon A."/>
            <person name="Rauscher S."/>
            <person name="Record E."/>
            <person name="Riano-Pachon D.M."/>
            <person name="Robert V."/>
            <person name="Roehrig J."/>
            <person name="Ruller R."/>
            <person name="Salamov A."/>
            <person name="Salih N.S."/>
            <person name="Samson R.A."/>
            <person name="Sandor E."/>
            <person name="Sanguinetti M."/>
            <person name="Schuetze T."/>
            <person name="Sepcic K."/>
            <person name="Shelest E."/>
            <person name="Sherlock G."/>
            <person name="Sophianopoulou V."/>
            <person name="Squina F.M."/>
            <person name="Sun H."/>
            <person name="Susca A."/>
            <person name="Todd R.B."/>
            <person name="Tsang A."/>
            <person name="Unkles S.E."/>
            <person name="van de Wiele N."/>
            <person name="van Rossen-Uffink D."/>
            <person name="Oliveira J.V."/>
            <person name="Vesth T.C."/>
            <person name="Visser J."/>
            <person name="Yu J.-H."/>
            <person name="Zhou M."/>
            <person name="Andersen M.R."/>
            <person name="Archer D.B."/>
            <person name="Baker S.E."/>
            <person name="Benoit I."/>
            <person name="Brakhage A.A."/>
            <person name="Braus G.H."/>
            <person name="Fischer R."/>
            <person name="Frisvad J.C."/>
            <person name="Goldman G.H."/>
            <person name="Houbraken J."/>
            <person name="Oakley B."/>
            <person name="Pocsi I."/>
            <person name="Scazzocchio C."/>
            <person name="Seiboth B."/>
            <person name="vanKuyk P.A."/>
            <person name="Wortman J."/>
            <person name="Dyer P.S."/>
            <person name="Grigoriev I.V."/>
        </authorList>
    </citation>
    <scope>NUCLEOTIDE SEQUENCE [LARGE SCALE GENOMIC DNA]</scope>
    <source>
        <strain evidence="2">ITEM 5010</strain>
    </source>
</reference>